<evidence type="ECO:0000313" key="1">
    <source>
        <dbReference type="EMBL" id="KAJ8876252.1"/>
    </source>
</evidence>
<dbReference type="EMBL" id="JARBHB010000009">
    <property type="protein sequence ID" value="KAJ8876252.1"/>
    <property type="molecule type" value="Genomic_DNA"/>
</dbReference>
<name>A0ABQ9GW41_9NEOP</name>
<proteinExistence type="predicted"/>
<evidence type="ECO:0000313" key="2">
    <source>
        <dbReference type="Proteomes" id="UP001159363"/>
    </source>
</evidence>
<sequence>MSHRGKHSLTYSDKATNFTGGTRELSSNMSGIFFHPLHHIWVICGRQVSAL</sequence>
<accession>A0ABQ9GW41</accession>
<dbReference type="Proteomes" id="UP001159363">
    <property type="component" value="Chromosome 8"/>
</dbReference>
<comment type="caution">
    <text evidence="1">The sequence shown here is derived from an EMBL/GenBank/DDBJ whole genome shotgun (WGS) entry which is preliminary data.</text>
</comment>
<organism evidence="1 2">
    <name type="scientific">Dryococelus australis</name>
    <dbReference type="NCBI Taxonomy" id="614101"/>
    <lineage>
        <taxon>Eukaryota</taxon>
        <taxon>Metazoa</taxon>
        <taxon>Ecdysozoa</taxon>
        <taxon>Arthropoda</taxon>
        <taxon>Hexapoda</taxon>
        <taxon>Insecta</taxon>
        <taxon>Pterygota</taxon>
        <taxon>Neoptera</taxon>
        <taxon>Polyneoptera</taxon>
        <taxon>Phasmatodea</taxon>
        <taxon>Verophasmatodea</taxon>
        <taxon>Anareolatae</taxon>
        <taxon>Phasmatidae</taxon>
        <taxon>Eurycanthinae</taxon>
        <taxon>Dryococelus</taxon>
    </lineage>
</organism>
<keyword evidence="2" id="KW-1185">Reference proteome</keyword>
<protein>
    <submittedName>
        <fullName evidence="1">Uncharacterized protein</fullName>
    </submittedName>
</protein>
<gene>
    <name evidence="1" type="ORF">PR048_024162</name>
</gene>
<reference evidence="1 2" key="1">
    <citation type="submission" date="2023-02" db="EMBL/GenBank/DDBJ databases">
        <title>LHISI_Scaffold_Assembly.</title>
        <authorList>
            <person name="Stuart O.P."/>
            <person name="Cleave R."/>
            <person name="Magrath M.J.L."/>
            <person name="Mikheyev A.S."/>
        </authorList>
    </citation>
    <scope>NUCLEOTIDE SEQUENCE [LARGE SCALE GENOMIC DNA]</scope>
    <source>
        <strain evidence="1">Daus_M_001</strain>
        <tissue evidence="1">Leg muscle</tissue>
    </source>
</reference>